<feature type="compositionally biased region" description="Low complexity" evidence="2">
    <location>
        <begin position="747"/>
        <end position="756"/>
    </location>
</feature>
<dbReference type="PANTHER" id="PTHR44749">
    <property type="entry name" value="SUPPRESSOR OF RPS4-RLD 1"/>
    <property type="match status" value="1"/>
</dbReference>
<dbReference type="PROSITE" id="PS50005">
    <property type="entry name" value="TPR"/>
    <property type="match status" value="2"/>
</dbReference>
<comment type="caution">
    <text evidence="3">The sequence shown here is derived from an EMBL/GenBank/DDBJ whole genome shotgun (WGS) entry which is preliminary data.</text>
</comment>
<name>A0ABQ7GZ73_DUNSA</name>
<accession>A0ABQ7GZ73</accession>
<feature type="compositionally biased region" description="Low complexity" evidence="2">
    <location>
        <begin position="112"/>
        <end position="151"/>
    </location>
</feature>
<proteinExistence type="predicted"/>
<sequence length="956" mass="102580">MEALLYKGLVLEALKRPEEAKAAWRAALSHASLAAEAQLIMEACSALARNGGSIEEVALAMPGETISQPSAASAVYSTPAAPAPSVAAPAAAPAAPPAAAAAAAAGHATGVGAAAKGGAPKRQQVPEAQEQVEEVSSTAASTAKAKHQTASQRHQDTRSCNASNKGAAPPASAAKVMHDNPLAIQIAVTQDFSGAIEVEPRYADTWKRRGQARSALGETDTALTDLQRSESLLPLWLRGKDLELSRAECCVEKSLVHQKRRDYYSACKELQVAVRLDPNNQLAWNMLGLCSTSQGNISDGVAAYEKAVALNPELKEAWFNMGQALKESGQVEGAERAFARLLALDSPDAPSLSALRILAQMRQQQGQHKQAIALVKKAMAHNKNELLALYLYHNLDRPTSSFCMDKDILPLFKYTLQAPITFSSSSPLPSHKESAAIFKLLEQADQLGILLQYTHQGFLENVRQRRAAGLAAIELAQTMQDVIAARKSGSQYWVVWVDLLTRREFEQGLRSHTPMHMTSVHKFSLQVVWVDLLTRREFEQGFGSHTPMFSGQTKCVRYFMNFRRALELHKKVLLKEGHAMNARNLPVPCGAPQQQSAVKAAKSASDMYQVLQQDSWVVVPIASVSRPSHTMEGTRLTLVKVGLAYHHVVPRHMVMKDPLDCPALARAILVYAYYWYNFMPLARGTAACGYTTILSLFWAAGMPITARIPKDYQVDWEAILAQHPQQFIDAVSPWMLPELAKETAGATSGSAAATTSLSNLPATNQKDGNRVPPGSSTADVKVDGDGDVATGVGKHNQDGVPSTPQQQRGRGFQATDHAQRAQQQGGCGSQDANHAQHAQQQGHRAQHVDHAQHTQQRGGRAMHGESSGEPCSQPSAQGEGVCSSGMDHRTPGDGGAPRSACLGSNGKGDCGGGEKGFFRGATGDGASGGTAPCSLLPRVEQHMGTVRQRLFALNSP</sequence>
<feature type="repeat" description="TPR" evidence="1">
    <location>
        <begin position="315"/>
        <end position="348"/>
    </location>
</feature>
<feature type="compositionally biased region" description="Polar residues" evidence="2">
    <location>
        <begin position="799"/>
        <end position="808"/>
    </location>
</feature>
<feature type="repeat" description="TPR" evidence="1">
    <location>
        <begin position="281"/>
        <end position="314"/>
    </location>
</feature>
<dbReference type="InterPro" id="IPR044650">
    <property type="entry name" value="SRFR1-like"/>
</dbReference>
<dbReference type="SMART" id="SM00028">
    <property type="entry name" value="TPR"/>
    <property type="match status" value="6"/>
</dbReference>
<evidence type="ECO:0000256" key="1">
    <source>
        <dbReference type="PROSITE-ProRule" id="PRU00339"/>
    </source>
</evidence>
<evidence type="ECO:0000313" key="4">
    <source>
        <dbReference type="Proteomes" id="UP000815325"/>
    </source>
</evidence>
<dbReference type="PANTHER" id="PTHR44749:SF1">
    <property type="entry name" value="TETRATRICOPEPTIDE-LIKE HELICAL DOMAIN-CONTAINING PROTEIN"/>
    <property type="match status" value="1"/>
</dbReference>
<dbReference type="Proteomes" id="UP000815325">
    <property type="component" value="Unassembled WGS sequence"/>
</dbReference>
<keyword evidence="1" id="KW-0802">TPR repeat</keyword>
<dbReference type="Pfam" id="PF14559">
    <property type="entry name" value="TPR_19"/>
    <property type="match status" value="1"/>
</dbReference>
<dbReference type="EMBL" id="MU069530">
    <property type="protein sequence ID" value="KAF5839878.1"/>
    <property type="molecule type" value="Genomic_DNA"/>
</dbReference>
<evidence type="ECO:0000256" key="2">
    <source>
        <dbReference type="SAM" id="MobiDB-lite"/>
    </source>
</evidence>
<feature type="region of interest" description="Disordered" evidence="2">
    <location>
        <begin position="112"/>
        <end position="172"/>
    </location>
</feature>
<gene>
    <name evidence="3" type="ORF">DUNSADRAFT_18421</name>
</gene>
<feature type="compositionally biased region" description="Polar residues" evidence="2">
    <location>
        <begin position="757"/>
        <end position="766"/>
    </location>
</feature>
<feature type="region of interest" description="Disordered" evidence="2">
    <location>
        <begin position="747"/>
        <end position="900"/>
    </location>
</feature>
<evidence type="ECO:0000313" key="3">
    <source>
        <dbReference type="EMBL" id="KAF5839878.1"/>
    </source>
</evidence>
<organism evidence="3 4">
    <name type="scientific">Dunaliella salina</name>
    <name type="common">Green alga</name>
    <name type="synonym">Protococcus salinus</name>
    <dbReference type="NCBI Taxonomy" id="3046"/>
    <lineage>
        <taxon>Eukaryota</taxon>
        <taxon>Viridiplantae</taxon>
        <taxon>Chlorophyta</taxon>
        <taxon>core chlorophytes</taxon>
        <taxon>Chlorophyceae</taxon>
        <taxon>CS clade</taxon>
        <taxon>Chlamydomonadales</taxon>
        <taxon>Dunaliellaceae</taxon>
        <taxon>Dunaliella</taxon>
    </lineage>
</organism>
<reference evidence="3" key="1">
    <citation type="submission" date="2017-08" db="EMBL/GenBank/DDBJ databases">
        <authorList>
            <person name="Polle J.E."/>
            <person name="Barry K."/>
            <person name="Cushman J."/>
            <person name="Schmutz J."/>
            <person name="Tran D."/>
            <person name="Hathwaick L.T."/>
            <person name="Yim W.C."/>
            <person name="Jenkins J."/>
            <person name="Mckie-Krisberg Z.M."/>
            <person name="Prochnik S."/>
            <person name="Lindquist E."/>
            <person name="Dockter R.B."/>
            <person name="Adam C."/>
            <person name="Molina H."/>
            <person name="Bunkerborg J."/>
            <person name="Jin E."/>
            <person name="Buchheim M."/>
            <person name="Magnuson J."/>
        </authorList>
    </citation>
    <scope>NUCLEOTIDE SEQUENCE</scope>
    <source>
        <strain evidence="3">CCAP 19/18</strain>
    </source>
</reference>
<keyword evidence="4" id="KW-1185">Reference proteome</keyword>
<dbReference type="InterPro" id="IPR011990">
    <property type="entry name" value="TPR-like_helical_dom_sf"/>
</dbReference>
<protein>
    <submittedName>
        <fullName evidence="3">Protein prenylyltransferase</fullName>
    </submittedName>
</protein>
<dbReference type="SUPFAM" id="SSF48452">
    <property type="entry name" value="TPR-like"/>
    <property type="match status" value="1"/>
</dbReference>
<dbReference type="InterPro" id="IPR019734">
    <property type="entry name" value="TPR_rpt"/>
</dbReference>
<dbReference type="Gene3D" id="1.25.40.10">
    <property type="entry name" value="Tetratricopeptide repeat domain"/>
    <property type="match status" value="2"/>
</dbReference>
<feature type="compositionally biased region" description="Low complexity" evidence="2">
    <location>
        <begin position="830"/>
        <end position="843"/>
    </location>
</feature>